<sequence>MISEAQDIAAQYLLSEHYGTADSSTLMRLHNRPENPVGSINNDFDDGTLIQHDVPSMFAPLRNHHSD</sequence>
<evidence type="ECO:0000313" key="2">
    <source>
        <dbReference type="WBParaSite" id="ACRNAN_Path_413.g1577.t1"/>
    </source>
</evidence>
<dbReference type="AlphaFoldDB" id="A0A914C6D0"/>
<organism evidence="1 2">
    <name type="scientific">Acrobeloides nanus</name>
    <dbReference type="NCBI Taxonomy" id="290746"/>
    <lineage>
        <taxon>Eukaryota</taxon>
        <taxon>Metazoa</taxon>
        <taxon>Ecdysozoa</taxon>
        <taxon>Nematoda</taxon>
        <taxon>Chromadorea</taxon>
        <taxon>Rhabditida</taxon>
        <taxon>Tylenchina</taxon>
        <taxon>Cephalobomorpha</taxon>
        <taxon>Cephaloboidea</taxon>
        <taxon>Cephalobidae</taxon>
        <taxon>Acrobeloides</taxon>
    </lineage>
</organism>
<evidence type="ECO:0000313" key="1">
    <source>
        <dbReference type="Proteomes" id="UP000887540"/>
    </source>
</evidence>
<reference evidence="2" key="1">
    <citation type="submission" date="2022-11" db="UniProtKB">
        <authorList>
            <consortium name="WormBaseParasite"/>
        </authorList>
    </citation>
    <scope>IDENTIFICATION</scope>
</reference>
<proteinExistence type="predicted"/>
<protein>
    <submittedName>
        <fullName evidence="2">Uncharacterized protein</fullName>
    </submittedName>
</protein>
<dbReference type="Proteomes" id="UP000887540">
    <property type="component" value="Unplaced"/>
</dbReference>
<name>A0A914C6D0_9BILA</name>
<accession>A0A914C6D0</accession>
<dbReference type="WBParaSite" id="ACRNAN_Path_413.g1577.t1">
    <property type="protein sequence ID" value="ACRNAN_Path_413.g1577.t1"/>
    <property type="gene ID" value="ACRNAN_Path_413.g1577"/>
</dbReference>
<keyword evidence="1" id="KW-1185">Reference proteome</keyword>